<organism evidence="2 3">
    <name type="scientific">Phaseolus coccineus</name>
    <name type="common">Scarlet runner bean</name>
    <name type="synonym">Phaseolus multiflorus</name>
    <dbReference type="NCBI Taxonomy" id="3886"/>
    <lineage>
        <taxon>Eukaryota</taxon>
        <taxon>Viridiplantae</taxon>
        <taxon>Streptophyta</taxon>
        <taxon>Embryophyta</taxon>
        <taxon>Tracheophyta</taxon>
        <taxon>Spermatophyta</taxon>
        <taxon>Magnoliopsida</taxon>
        <taxon>eudicotyledons</taxon>
        <taxon>Gunneridae</taxon>
        <taxon>Pentapetalae</taxon>
        <taxon>rosids</taxon>
        <taxon>fabids</taxon>
        <taxon>Fabales</taxon>
        <taxon>Fabaceae</taxon>
        <taxon>Papilionoideae</taxon>
        <taxon>50 kb inversion clade</taxon>
        <taxon>NPAAA clade</taxon>
        <taxon>indigoferoid/millettioid clade</taxon>
        <taxon>Phaseoleae</taxon>
        <taxon>Phaseolus</taxon>
    </lineage>
</organism>
<dbReference type="Proteomes" id="UP001374584">
    <property type="component" value="Unassembled WGS sequence"/>
</dbReference>
<comment type="caution">
    <text evidence="2">The sequence shown here is derived from an EMBL/GenBank/DDBJ whole genome shotgun (WGS) entry which is preliminary data.</text>
</comment>
<evidence type="ECO:0000256" key="1">
    <source>
        <dbReference type="SAM" id="MobiDB-lite"/>
    </source>
</evidence>
<protein>
    <submittedName>
        <fullName evidence="2">Uncharacterized protein</fullName>
    </submittedName>
</protein>
<feature type="region of interest" description="Disordered" evidence="1">
    <location>
        <begin position="1"/>
        <end position="20"/>
    </location>
</feature>
<sequence>MSSATGLPARSNKRPLYTEDSMVDSNILLAKPEKHQKKIKENDRSDTQNMRGMVEGRVERPNCSKGNYVMNEPISKLLARKHGKAQEKDDKTDRTDAPLSKPLMLGNAASATAKPKGGRQLDMAWQWNSLRDINNKSVVTCDFWQTQRKCSSKSDATGDGEPSGLNTPHTIPTVIAPLEEEKEEKHHDNLVNQLTKPKVTKVYVRRKNMVKRLDDAADQV</sequence>
<gene>
    <name evidence="2" type="ORF">VNO80_02591</name>
</gene>
<keyword evidence="3" id="KW-1185">Reference proteome</keyword>
<evidence type="ECO:0000313" key="3">
    <source>
        <dbReference type="Proteomes" id="UP001374584"/>
    </source>
</evidence>
<reference evidence="2 3" key="1">
    <citation type="submission" date="2024-01" db="EMBL/GenBank/DDBJ databases">
        <title>The genomes of 5 underutilized Papilionoideae crops provide insights into root nodulation and disease resistanc.</title>
        <authorList>
            <person name="Jiang F."/>
        </authorList>
    </citation>
    <scope>NUCLEOTIDE SEQUENCE [LARGE SCALE GENOMIC DNA]</scope>
    <source>
        <strain evidence="2">JINMINGXINNONG_FW02</strain>
        <tissue evidence="2">Leaves</tissue>
    </source>
</reference>
<dbReference type="AlphaFoldDB" id="A0AAN9NQK1"/>
<name>A0AAN9NQK1_PHACN</name>
<feature type="compositionally biased region" description="Basic and acidic residues" evidence="1">
    <location>
        <begin position="84"/>
        <end position="96"/>
    </location>
</feature>
<evidence type="ECO:0000313" key="2">
    <source>
        <dbReference type="EMBL" id="KAK7377171.1"/>
    </source>
</evidence>
<feature type="region of interest" description="Disordered" evidence="1">
    <location>
        <begin position="27"/>
        <end position="118"/>
    </location>
</feature>
<proteinExistence type="predicted"/>
<accession>A0AAN9NQK1</accession>
<dbReference type="EMBL" id="JAYMYR010000002">
    <property type="protein sequence ID" value="KAK7377171.1"/>
    <property type="molecule type" value="Genomic_DNA"/>
</dbReference>
<feature type="region of interest" description="Disordered" evidence="1">
    <location>
        <begin position="148"/>
        <end position="171"/>
    </location>
</feature>